<reference evidence="1 2" key="1">
    <citation type="submission" date="2018-10" db="EMBL/GenBank/DDBJ databases">
        <authorList>
            <person name="Ekblom R."/>
            <person name="Jareborg N."/>
        </authorList>
    </citation>
    <scope>NUCLEOTIDE SEQUENCE [LARGE SCALE GENOMIC DNA]</scope>
    <source>
        <tissue evidence="1">Muscle</tissue>
    </source>
</reference>
<dbReference type="EMBL" id="CYRY02037292">
    <property type="protein sequence ID" value="VCX21173.1"/>
    <property type="molecule type" value="Genomic_DNA"/>
</dbReference>
<feature type="non-terminal residue" evidence="1">
    <location>
        <position position="1"/>
    </location>
</feature>
<evidence type="ECO:0000313" key="1">
    <source>
        <dbReference type="EMBL" id="VCX21173.1"/>
    </source>
</evidence>
<dbReference type="AlphaFoldDB" id="A0A9X9M1X2"/>
<gene>
    <name evidence="1" type="ORF">BN2614_LOCUS1</name>
</gene>
<dbReference type="Proteomes" id="UP000269945">
    <property type="component" value="Unassembled WGS sequence"/>
</dbReference>
<protein>
    <submittedName>
        <fullName evidence="1">Uncharacterized protein</fullName>
    </submittedName>
</protein>
<keyword evidence="2" id="KW-1185">Reference proteome</keyword>
<accession>A0A9X9M1X2</accession>
<organism evidence="1 2">
    <name type="scientific">Gulo gulo</name>
    <name type="common">Wolverine</name>
    <name type="synonym">Gluton</name>
    <dbReference type="NCBI Taxonomy" id="48420"/>
    <lineage>
        <taxon>Eukaryota</taxon>
        <taxon>Metazoa</taxon>
        <taxon>Chordata</taxon>
        <taxon>Craniata</taxon>
        <taxon>Vertebrata</taxon>
        <taxon>Euteleostomi</taxon>
        <taxon>Mammalia</taxon>
        <taxon>Eutheria</taxon>
        <taxon>Laurasiatheria</taxon>
        <taxon>Carnivora</taxon>
        <taxon>Caniformia</taxon>
        <taxon>Musteloidea</taxon>
        <taxon>Mustelidae</taxon>
        <taxon>Guloninae</taxon>
        <taxon>Gulo</taxon>
    </lineage>
</organism>
<evidence type="ECO:0000313" key="2">
    <source>
        <dbReference type="Proteomes" id="UP000269945"/>
    </source>
</evidence>
<proteinExistence type="predicted"/>
<comment type="caution">
    <text evidence="1">The sequence shown here is derived from an EMBL/GenBank/DDBJ whole genome shotgun (WGS) entry which is preliminary data.</text>
</comment>
<name>A0A9X9M1X2_GULGU</name>
<sequence>PRPVTECQTITSCLLTSWPHAHAPGMSLRLRNQSFCQTGLYMHVHRCACVQGSSPNWLLC</sequence>